<reference evidence="2 3" key="1">
    <citation type="journal article" date="2018" name="Sci. Rep.">
        <title>Comparative analysis of the Pocillopora damicornis genome highlights role of immune system in coral evolution.</title>
        <authorList>
            <person name="Cunning R."/>
            <person name="Bay R.A."/>
            <person name="Gillette P."/>
            <person name="Baker A.C."/>
            <person name="Traylor-Knowles N."/>
        </authorList>
    </citation>
    <scope>NUCLEOTIDE SEQUENCE [LARGE SCALE GENOMIC DNA]</scope>
    <source>
        <strain evidence="2">RSMAS</strain>
        <tissue evidence="2">Whole animal</tissue>
    </source>
</reference>
<accession>A0A3M6UHZ7</accession>
<feature type="region of interest" description="Disordered" evidence="1">
    <location>
        <begin position="1"/>
        <end position="20"/>
    </location>
</feature>
<keyword evidence="3" id="KW-1185">Reference proteome</keyword>
<gene>
    <name evidence="2" type="ORF">pdam_00024851</name>
</gene>
<comment type="caution">
    <text evidence="2">The sequence shown here is derived from an EMBL/GenBank/DDBJ whole genome shotgun (WGS) entry which is preliminary data.</text>
</comment>
<dbReference type="AlphaFoldDB" id="A0A3M6UHZ7"/>
<evidence type="ECO:0000256" key="1">
    <source>
        <dbReference type="SAM" id="MobiDB-lite"/>
    </source>
</evidence>
<proteinExistence type="predicted"/>
<dbReference type="OrthoDB" id="5952815at2759"/>
<dbReference type="STRING" id="46731.A0A3M6UHZ7"/>
<name>A0A3M6UHZ7_POCDA</name>
<sequence>MAGRIENSAAHKLASQCHKAKQNPEKTLAYLARQPLLKQYSGKLRSLFRNAPAVAKHKKSISDYNWLCDLDEAKGLTLGRTYRNINTCTTFIQYIATSAKDQVADEIKRAKFVSVTSDGTTDASIIEQEIAFVRYSSKGEPVTKFAGLRQPVSPDTTGLFQAIMEALEDVGLNKEELEKKLVGFGCDGASIMVGKKGGVSAYLTRLQPNCITVHCFAHQLEPAFKDEVKENRLYDSCIVLMMGLYYLYHNSPKQRQSLKQSFSSLK</sequence>
<organism evidence="2 3">
    <name type="scientific">Pocillopora damicornis</name>
    <name type="common">Cauliflower coral</name>
    <name type="synonym">Millepora damicornis</name>
    <dbReference type="NCBI Taxonomy" id="46731"/>
    <lineage>
        <taxon>Eukaryota</taxon>
        <taxon>Metazoa</taxon>
        <taxon>Cnidaria</taxon>
        <taxon>Anthozoa</taxon>
        <taxon>Hexacorallia</taxon>
        <taxon>Scleractinia</taxon>
        <taxon>Astrocoeniina</taxon>
        <taxon>Pocilloporidae</taxon>
        <taxon>Pocillopora</taxon>
    </lineage>
</organism>
<dbReference type="PANTHER" id="PTHR46880:SF9">
    <property type="entry name" value="ZINC FINGER PROTEIN 862"/>
    <property type="match status" value="1"/>
</dbReference>
<dbReference type="Proteomes" id="UP000275408">
    <property type="component" value="Unassembled WGS sequence"/>
</dbReference>
<evidence type="ECO:0000313" key="3">
    <source>
        <dbReference type="Proteomes" id="UP000275408"/>
    </source>
</evidence>
<protein>
    <submittedName>
        <fullName evidence="2">Uncharacterized protein</fullName>
    </submittedName>
</protein>
<dbReference type="EMBL" id="RCHS01001476">
    <property type="protein sequence ID" value="RMX53310.1"/>
    <property type="molecule type" value="Genomic_DNA"/>
</dbReference>
<dbReference type="PANTHER" id="PTHR46880">
    <property type="entry name" value="RAS-ASSOCIATING DOMAIN-CONTAINING PROTEIN"/>
    <property type="match status" value="1"/>
</dbReference>
<evidence type="ECO:0000313" key="2">
    <source>
        <dbReference type="EMBL" id="RMX53310.1"/>
    </source>
</evidence>